<name>A0A4Q0Q8W0_9BRAD</name>
<evidence type="ECO:0000256" key="4">
    <source>
        <dbReference type="ARBA" id="ARBA00022833"/>
    </source>
</evidence>
<reference evidence="6 7" key="1">
    <citation type="submission" date="2018-11" db="EMBL/GenBank/DDBJ databases">
        <title>Bradyrhizobium sp. nov., isolated from effective nodules of peanut in China.</title>
        <authorList>
            <person name="Li Y."/>
        </authorList>
    </citation>
    <scope>NUCLEOTIDE SEQUENCE [LARGE SCALE GENOMIC DNA]</scope>
    <source>
        <strain evidence="6 7">CCBAU 51770</strain>
    </source>
</reference>
<dbReference type="GO" id="GO:0016811">
    <property type="term" value="F:hydrolase activity, acting on carbon-nitrogen (but not peptide) bonds, in linear amides"/>
    <property type="evidence" value="ECO:0007669"/>
    <property type="project" value="TreeGrafter"/>
</dbReference>
<comment type="caution">
    <text evidence="6">The sequence shown here is derived from an EMBL/GenBank/DDBJ whole genome shotgun (WGS) entry which is preliminary data.</text>
</comment>
<evidence type="ECO:0000313" key="7">
    <source>
        <dbReference type="Proteomes" id="UP000290174"/>
    </source>
</evidence>
<evidence type="ECO:0000256" key="5">
    <source>
        <dbReference type="ARBA" id="ARBA00024029"/>
    </source>
</evidence>
<dbReference type="Gene3D" id="3.40.50.10310">
    <property type="entry name" value="Creatininase"/>
    <property type="match status" value="1"/>
</dbReference>
<dbReference type="PANTHER" id="PTHR35005:SF1">
    <property type="entry name" value="2-AMINO-5-FORMYLAMINO-6-RIBOSYLAMINOPYRIMIDIN-4(3H)-ONE 5'-MONOPHOSPHATE DEFORMYLASE"/>
    <property type="match status" value="1"/>
</dbReference>
<proteinExistence type="inferred from homology"/>
<dbReference type="InterPro" id="IPR003785">
    <property type="entry name" value="Creatininase/forma_Hydrolase"/>
</dbReference>
<dbReference type="PANTHER" id="PTHR35005">
    <property type="entry name" value="3-DEHYDRO-SCYLLO-INOSOSE HYDROLASE"/>
    <property type="match status" value="1"/>
</dbReference>
<gene>
    <name evidence="6" type="ORF">EAS61_35300</name>
</gene>
<keyword evidence="2" id="KW-0479">Metal-binding</keyword>
<accession>A0A4Q0Q8W0</accession>
<organism evidence="6 7">
    <name type="scientific">Bradyrhizobium zhanjiangense</name>
    <dbReference type="NCBI Taxonomy" id="1325107"/>
    <lineage>
        <taxon>Bacteria</taxon>
        <taxon>Pseudomonadati</taxon>
        <taxon>Pseudomonadota</taxon>
        <taxon>Alphaproteobacteria</taxon>
        <taxon>Hyphomicrobiales</taxon>
        <taxon>Nitrobacteraceae</taxon>
        <taxon>Bradyrhizobium</taxon>
    </lineage>
</organism>
<evidence type="ECO:0000256" key="1">
    <source>
        <dbReference type="ARBA" id="ARBA00001947"/>
    </source>
</evidence>
<dbReference type="Proteomes" id="UP000290174">
    <property type="component" value="Unassembled WGS sequence"/>
</dbReference>
<protein>
    <submittedName>
        <fullName evidence="6">Creatininase family protein</fullName>
    </submittedName>
</protein>
<evidence type="ECO:0000256" key="2">
    <source>
        <dbReference type="ARBA" id="ARBA00022723"/>
    </source>
</evidence>
<dbReference type="Pfam" id="PF02633">
    <property type="entry name" value="Creatininase"/>
    <property type="match status" value="1"/>
</dbReference>
<sequence length="255" mass="27679">MTEFASSDEVRLELMNFEQVSAALAQGTSTILVPCGAVEQHGPHLPLCMDADHADALAYKVARHLGNALIAPTIKVGCSAHHLVFPGTISLRPETFEAICLDYCTSLARHGFKRILLFSGHIGNFPILRDMLPRLKQAIPEDVEIDVFSDSIAWIDRWRSAVKEAGANPDAVGGHADIAETSLMLYLRPDSVRPDRFEAGHLGALSEEQLRSMWRNGVKSVTANGIIGDPHGSTAAIGERCLEAITELLVASFDK</sequence>
<dbReference type="GO" id="GO:0009231">
    <property type="term" value="P:riboflavin biosynthetic process"/>
    <property type="evidence" value="ECO:0007669"/>
    <property type="project" value="TreeGrafter"/>
</dbReference>
<keyword evidence="4" id="KW-0862">Zinc</keyword>
<dbReference type="AlphaFoldDB" id="A0A4Q0Q8W0"/>
<dbReference type="SUPFAM" id="SSF102215">
    <property type="entry name" value="Creatininase"/>
    <property type="match status" value="1"/>
</dbReference>
<dbReference type="RefSeq" id="WP_128932645.1">
    <property type="nucleotide sequence ID" value="NZ_CP022221.1"/>
</dbReference>
<evidence type="ECO:0000256" key="3">
    <source>
        <dbReference type="ARBA" id="ARBA00022801"/>
    </source>
</evidence>
<keyword evidence="3" id="KW-0378">Hydrolase</keyword>
<comment type="similarity">
    <text evidence="5">Belongs to the creatininase superfamily.</text>
</comment>
<dbReference type="GO" id="GO:0046872">
    <property type="term" value="F:metal ion binding"/>
    <property type="evidence" value="ECO:0007669"/>
    <property type="project" value="UniProtKB-KW"/>
</dbReference>
<evidence type="ECO:0000313" key="6">
    <source>
        <dbReference type="EMBL" id="RXG85791.1"/>
    </source>
</evidence>
<dbReference type="InterPro" id="IPR024087">
    <property type="entry name" value="Creatininase-like_sf"/>
</dbReference>
<dbReference type="EMBL" id="RKMK01000054">
    <property type="protein sequence ID" value="RXG85791.1"/>
    <property type="molecule type" value="Genomic_DNA"/>
</dbReference>
<comment type="cofactor">
    <cofactor evidence="1">
        <name>Zn(2+)</name>
        <dbReference type="ChEBI" id="CHEBI:29105"/>
    </cofactor>
</comment>